<dbReference type="Proteomes" id="UP000037510">
    <property type="component" value="Unassembled WGS sequence"/>
</dbReference>
<feature type="region of interest" description="Disordered" evidence="1">
    <location>
        <begin position="48"/>
        <end position="118"/>
    </location>
</feature>
<dbReference type="Pfam" id="PF16062">
    <property type="entry name" value="MavL-like"/>
    <property type="match status" value="1"/>
</dbReference>
<accession>A0A0L7LTJ0</accession>
<feature type="region of interest" description="Disordered" evidence="1">
    <location>
        <begin position="139"/>
        <end position="189"/>
    </location>
</feature>
<organism evidence="2 3">
    <name type="scientific">Operophtera brumata</name>
    <name type="common">Winter moth</name>
    <name type="synonym">Phalaena brumata</name>
    <dbReference type="NCBI Taxonomy" id="104452"/>
    <lineage>
        <taxon>Eukaryota</taxon>
        <taxon>Metazoa</taxon>
        <taxon>Ecdysozoa</taxon>
        <taxon>Arthropoda</taxon>
        <taxon>Hexapoda</taxon>
        <taxon>Insecta</taxon>
        <taxon>Pterygota</taxon>
        <taxon>Neoptera</taxon>
        <taxon>Endopterygota</taxon>
        <taxon>Lepidoptera</taxon>
        <taxon>Glossata</taxon>
        <taxon>Ditrysia</taxon>
        <taxon>Geometroidea</taxon>
        <taxon>Geometridae</taxon>
        <taxon>Larentiinae</taxon>
        <taxon>Operophtera</taxon>
    </lineage>
</organism>
<gene>
    <name evidence="2" type="ORF">OBRU01_01419</name>
</gene>
<feature type="region of interest" description="Disordered" evidence="1">
    <location>
        <begin position="1"/>
        <end position="25"/>
    </location>
</feature>
<keyword evidence="3" id="KW-1185">Reference proteome</keyword>
<evidence type="ECO:0000313" key="3">
    <source>
        <dbReference type="Proteomes" id="UP000037510"/>
    </source>
</evidence>
<name>A0A0L7LTJ0_OPEBR</name>
<reference evidence="2 3" key="1">
    <citation type="journal article" date="2015" name="Genome Biol. Evol.">
        <title>The genome of winter moth (Operophtera brumata) provides a genomic perspective on sexual dimorphism and phenology.</title>
        <authorList>
            <person name="Derks M.F."/>
            <person name="Smit S."/>
            <person name="Salis L."/>
            <person name="Schijlen E."/>
            <person name="Bossers A."/>
            <person name="Mateman C."/>
            <person name="Pijl A.S."/>
            <person name="de Ridder D."/>
            <person name="Groenen M.A."/>
            <person name="Visser M.E."/>
            <person name="Megens H.J."/>
        </authorList>
    </citation>
    <scope>NUCLEOTIDE SEQUENCE [LARGE SCALE GENOMIC DNA]</scope>
    <source>
        <strain evidence="2">WM2013NL</strain>
        <tissue evidence="2">Head and thorax</tissue>
    </source>
</reference>
<sequence>MFSNNPSASRTRRYSGSFSPLTPPGNVTVSHHQLEQHVGVAHAALQRQLQPSHAAGERHCKSPSARTTRRRRARGATAVASALSRRRGTSLYNNTSASRTRRYSGSFSPLTPPGNVTVSHHQLEQPVGVEHAALQRQLQPSHAAGERHCKSPSARTTRRRRARGTTAAASALSRRRGTSLMGKLGSSGDPAAACSTQISELHNAYINPAVSSAHTRVVTSTDLVTLREYALNLGI</sequence>
<dbReference type="EMBL" id="JTDY01000114">
    <property type="protein sequence ID" value="KOB78780.1"/>
    <property type="molecule type" value="Genomic_DNA"/>
</dbReference>
<proteinExistence type="predicted"/>
<evidence type="ECO:0000313" key="2">
    <source>
        <dbReference type="EMBL" id="KOB78780.1"/>
    </source>
</evidence>
<dbReference type="AlphaFoldDB" id="A0A0L7LTJ0"/>
<protein>
    <submittedName>
        <fullName evidence="2">Uncharacterized protein</fullName>
    </submittedName>
</protein>
<feature type="compositionally biased region" description="Polar residues" evidence="1">
    <location>
        <begin position="90"/>
        <end position="118"/>
    </location>
</feature>
<comment type="caution">
    <text evidence="2">The sequence shown here is derived from an EMBL/GenBank/DDBJ whole genome shotgun (WGS) entry which is preliminary data.</text>
</comment>
<evidence type="ECO:0000256" key="1">
    <source>
        <dbReference type="SAM" id="MobiDB-lite"/>
    </source>
</evidence>
<dbReference type="InterPro" id="IPR032063">
    <property type="entry name" value="MavL-like"/>
</dbReference>